<dbReference type="InterPro" id="IPR015421">
    <property type="entry name" value="PyrdxlP-dep_Trfase_major"/>
</dbReference>
<dbReference type="PIRSF" id="PIRSF001434">
    <property type="entry name" value="CGS"/>
    <property type="match status" value="1"/>
</dbReference>
<keyword evidence="3 4" id="KW-0663">Pyridoxal phosphate</keyword>
<reference evidence="6" key="1">
    <citation type="journal article" date="2019" name="Int. J. Syst. Evol. Microbiol.">
        <title>The Global Catalogue of Microorganisms (GCM) 10K type strain sequencing project: providing services to taxonomists for standard genome sequencing and annotation.</title>
        <authorList>
            <consortium name="The Broad Institute Genomics Platform"/>
            <consortium name="The Broad Institute Genome Sequencing Center for Infectious Disease"/>
            <person name="Wu L."/>
            <person name="Ma J."/>
        </authorList>
    </citation>
    <scope>NUCLEOTIDE SEQUENCE [LARGE SCALE GENOMIC DNA]</scope>
    <source>
        <strain evidence="6">CGMCC 1.12770</strain>
    </source>
</reference>
<name>A0ABQ1Z4U9_9BACL</name>
<dbReference type="EMBL" id="BMFU01000002">
    <property type="protein sequence ID" value="GGH50293.1"/>
    <property type="molecule type" value="Genomic_DNA"/>
</dbReference>
<evidence type="ECO:0000256" key="3">
    <source>
        <dbReference type="ARBA" id="ARBA00022898"/>
    </source>
</evidence>
<dbReference type="Pfam" id="PF01053">
    <property type="entry name" value="Cys_Met_Meta_PP"/>
    <property type="match status" value="1"/>
</dbReference>
<dbReference type="PANTHER" id="PTHR11808">
    <property type="entry name" value="TRANS-SULFURATION ENZYME FAMILY MEMBER"/>
    <property type="match status" value="1"/>
</dbReference>
<comment type="caution">
    <text evidence="5">The sequence shown here is derived from an EMBL/GenBank/DDBJ whole genome shotgun (WGS) entry which is preliminary data.</text>
</comment>
<dbReference type="Gene3D" id="3.90.1150.10">
    <property type="entry name" value="Aspartate Aminotransferase, domain 1"/>
    <property type="match status" value="1"/>
</dbReference>
<comment type="cofactor">
    <cofactor evidence="1 4">
        <name>pyridoxal 5'-phosphate</name>
        <dbReference type="ChEBI" id="CHEBI:597326"/>
    </cofactor>
</comment>
<evidence type="ECO:0000256" key="1">
    <source>
        <dbReference type="ARBA" id="ARBA00001933"/>
    </source>
</evidence>
<protein>
    <submittedName>
        <fullName evidence="5">Methionine gamma-lyase</fullName>
    </submittedName>
</protein>
<accession>A0ABQ1Z4U9</accession>
<keyword evidence="6" id="KW-1185">Reference proteome</keyword>
<dbReference type="PROSITE" id="PS00868">
    <property type="entry name" value="CYS_MET_METAB_PP"/>
    <property type="match status" value="1"/>
</dbReference>
<dbReference type="InterPro" id="IPR015424">
    <property type="entry name" value="PyrdxlP-dep_Trfase"/>
</dbReference>
<gene>
    <name evidence="5" type="primary">mdeA</name>
    <name evidence="5" type="ORF">GCM10008014_15290</name>
</gene>
<dbReference type="Gene3D" id="3.40.640.10">
    <property type="entry name" value="Type I PLP-dependent aspartate aminotransferase-like (Major domain)"/>
    <property type="match status" value="1"/>
</dbReference>
<dbReference type="Proteomes" id="UP000652153">
    <property type="component" value="Unassembled WGS sequence"/>
</dbReference>
<comment type="similarity">
    <text evidence="2 4">Belongs to the trans-sulfuration enzymes family.</text>
</comment>
<evidence type="ECO:0000313" key="6">
    <source>
        <dbReference type="Proteomes" id="UP000652153"/>
    </source>
</evidence>
<dbReference type="PANTHER" id="PTHR11808:SF80">
    <property type="entry name" value="CYSTATHIONINE GAMMA-LYASE"/>
    <property type="match status" value="1"/>
</dbReference>
<dbReference type="RefSeq" id="WP_268237026.1">
    <property type="nucleotide sequence ID" value="NZ_BMFU01000002.1"/>
</dbReference>
<dbReference type="InterPro" id="IPR000277">
    <property type="entry name" value="Cys/Met-Metab_PyrdxlP-dep_enz"/>
</dbReference>
<evidence type="ECO:0000256" key="2">
    <source>
        <dbReference type="ARBA" id="ARBA00009077"/>
    </source>
</evidence>
<proteinExistence type="inferred from homology"/>
<dbReference type="InterPro" id="IPR015422">
    <property type="entry name" value="PyrdxlP-dep_Trfase_small"/>
</dbReference>
<evidence type="ECO:0000313" key="5">
    <source>
        <dbReference type="EMBL" id="GGH50293.1"/>
    </source>
</evidence>
<dbReference type="SUPFAM" id="SSF53383">
    <property type="entry name" value="PLP-dependent transferases"/>
    <property type="match status" value="1"/>
</dbReference>
<sequence>MIRENSSTFFIHGETATHKKMGPIVSQVIPAVGYSFSDLESAMDTVSGKVSGNFYGRYGNPTTQTLQSKIACMEKGEAALGVSSGMAAISSSLLAFLQQGDHIICTKDVYGGSYKFLTHFASCYGISTDFVDCTDLDVVEAAIKTNTKVLYLETPSNPCLTILDIKKLSDLAHSYGLKVIIDNTFMTPFLQRPLELGADIVIHSATKYLNGHGDVIAGFIVGDEKSMDMMNRRIVGDLGQVLNAWDAFLIERGLKTLGIRMKQHCQSARTVAEFMDNHTSVKKVYYPGLSSHPQHELAKKQMEDMGGMVSFELEGGFDEARTFINSLQMAMISFSLGDPETLVQHPATMTHASVPKEERMMCNITDGLIRLSVGLEETEDILFDIQQALSRL</sequence>
<evidence type="ECO:0000256" key="4">
    <source>
        <dbReference type="RuleBase" id="RU362118"/>
    </source>
</evidence>
<dbReference type="CDD" id="cd00614">
    <property type="entry name" value="CGS_like"/>
    <property type="match status" value="1"/>
</dbReference>
<dbReference type="InterPro" id="IPR054542">
    <property type="entry name" value="Cys_met_metab_PP"/>
</dbReference>
<organism evidence="5 6">
    <name type="scientific">Paenibacillus silvae</name>
    <dbReference type="NCBI Taxonomy" id="1325358"/>
    <lineage>
        <taxon>Bacteria</taxon>
        <taxon>Bacillati</taxon>
        <taxon>Bacillota</taxon>
        <taxon>Bacilli</taxon>
        <taxon>Bacillales</taxon>
        <taxon>Paenibacillaceae</taxon>
        <taxon>Paenibacillus</taxon>
    </lineage>
</organism>